<evidence type="ECO:0000313" key="3">
    <source>
        <dbReference type="WBParaSite" id="TASK_0000204801-mRNA-1"/>
    </source>
</evidence>
<dbReference type="CDD" id="cd00174">
    <property type="entry name" value="SH3"/>
    <property type="match status" value="1"/>
</dbReference>
<proteinExistence type="predicted"/>
<dbReference type="EMBL" id="UYRS01000911">
    <property type="protein sequence ID" value="VDK24206.1"/>
    <property type="molecule type" value="Genomic_DNA"/>
</dbReference>
<dbReference type="AlphaFoldDB" id="A0A0R3VXA4"/>
<dbReference type="WBParaSite" id="TASK_0000204801-mRNA-1">
    <property type="protein sequence ID" value="TASK_0000204801-mRNA-1"/>
    <property type="gene ID" value="TASK_0000204801"/>
</dbReference>
<evidence type="ECO:0000313" key="1">
    <source>
        <dbReference type="EMBL" id="VDK24206.1"/>
    </source>
</evidence>
<sequence>MSTSEFPIAGRSVSEQSAGQFPWLMIENIPEAQETQSLAFKNNDIVRWLDFDSKYLKKEPPPLPVDAFLDCETWLGELVVVPSEYARLISSSFELAQVLQCKPRAQVIEDVIGTSNDDLSVVTGEVIYLLYECDNTHFMAMNKSFKRGWVSKRVLNVLLAP</sequence>
<protein>
    <submittedName>
        <fullName evidence="3">Tudor domain-containing protein</fullName>
    </submittedName>
</protein>
<accession>A0A0R3VXA4</accession>
<keyword evidence="2" id="KW-1185">Reference proteome</keyword>
<name>A0A0R3VXA4_TAEAS</name>
<evidence type="ECO:0000313" key="2">
    <source>
        <dbReference type="Proteomes" id="UP000282613"/>
    </source>
</evidence>
<dbReference type="Proteomes" id="UP000282613">
    <property type="component" value="Unassembled WGS sequence"/>
</dbReference>
<dbReference type="InterPro" id="IPR036028">
    <property type="entry name" value="SH3-like_dom_sf"/>
</dbReference>
<dbReference type="OrthoDB" id="73680at2759"/>
<reference evidence="1 2" key="2">
    <citation type="submission" date="2018-11" db="EMBL/GenBank/DDBJ databases">
        <authorList>
            <consortium name="Pathogen Informatics"/>
        </authorList>
    </citation>
    <scope>NUCLEOTIDE SEQUENCE [LARGE SCALE GENOMIC DNA]</scope>
</reference>
<dbReference type="SUPFAM" id="SSF50044">
    <property type="entry name" value="SH3-domain"/>
    <property type="match status" value="1"/>
</dbReference>
<reference evidence="3" key="1">
    <citation type="submission" date="2017-02" db="UniProtKB">
        <authorList>
            <consortium name="WormBaseParasite"/>
        </authorList>
    </citation>
    <scope>IDENTIFICATION</scope>
</reference>
<gene>
    <name evidence="1" type="ORF">TASK_LOCUS2049</name>
</gene>
<organism evidence="3">
    <name type="scientific">Taenia asiatica</name>
    <name type="common">Asian tapeworm</name>
    <dbReference type="NCBI Taxonomy" id="60517"/>
    <lineage>
        <taxon>Eukaryota</taxon>
        <taxon>Metazoa</taxon>
        <taxon>Spiralia</taxon>
        <taxon>Lophotrochozoa</taxon>
        <taxon>Platyhelminthes</taxon>
        <taxon>Cestoda</taxon>
        <taxon>Eucestoda</taxon>
        <taxon>Cyclophyllidea</taxon>
        <taxon>Taeniidae</taxon>
        <taxon>Taenia</taxon>
    </lineage>
</organism>